<feature type="compositionally biased region" description="Polar residues" evidence="1">
    <location>
        <begin position="1069"/>
        <end position="1080"/>
    </location>
</feature>
<dbReference type="Gene3D" id="3.40.50.300">
    <property type="entry name" value="P-loop containing nucleotide triphosphate hydrolases"/>
    <property type="match status" value="1"/>
</dbReference>
<evidence type="ECO:0000313" key="4">
    <source>
        <dbReference type="Proteomes" id="UP000678016"/>
    </source>
</evidence>
<protein>
    <recommendedName>
        <fullName evidence="2">NACHT N-terminal Helical domain-containing protein</fullName>
    </recommendedName>
</protein>
<proteinExistence type="predicted"/>
<name>A0ABX8BYV2_9ACTN</name>
<feature type="domain" description="NACHT N-terminal Helical" evidence="2">
    <location>
        <begin position="3"/>
        <end position="214"/>
    </location>
</feature>
<evidence type="ECO:0000256" key="1">
    <source>
        <dbReference type="SAM" id="MobiDB-lite"/>
    </source>
</evidence>
<evidence type="ECO:0000259" key="2">
    <source>
        <dbReference type="Pfam" id="PF22738"/>
    </source>
</evidence>
<dbReference type="Proteomes" id="UP000678016">
    <property type="component" value="Chromosome"/>
</dbReference>
<dbReference type="InterPro" id="IPR054567">
    <property type="entry name" value="NNH7"/>
</dbReference>
<organism evidence="3 4">
    <name type="scientific">Nocardiopsis akebiae</name>
    <dbReference type="NCBI Taxonomy" id="2831968"/>
    <lineage>
        <taxon>Bacteria</taxon>
        <taxon>Bacillati</taxon>
        <taxon>Actinomycetota</taxon>
        <taxon>Actinomycetes</taxon>
        <taxon>Streptosporangiales</taxon>
        <taxon>Nocardiopsidaceae</taxon>
        <taxon>Nocardiopsis</taxon>
    </lineage>
</organism>
<dbReference type="EMBL" id="CP074132">
    <property type="protein sequence ID" value="QUX27362.1"/>
    <property type="molecule type" value="Genomic_DNA"/>
</dbReference>
<sequence length="1080" mass="119754">MAKRLTYADALKILGQNDSEVMNLAERLTDGGLGLVGVPDLFGLRGFLVSKGRQAIEGIRDKISGESRLSRTEKIEAAHKVLVVISFFEAVEECLARAEAPFSLDELRLTEAEPFTYFDSALQDLGALPSPTEVHTQAVAPYEILQVFHLLTGSFSDILVGHPEAVAHAVDHDHPLMARLIDEVPEDAARRLTEYLRQLAAEVPEFGMWVHLYEHDHTRQVLAHGFGELGRLLELAGSGRPVDQRRRELAASYRAVLRQPVLRSDEASSGLVLPALEDAYVPPCGRVLRTGTNGSPSTEEAWQEAALVDDLRRFFALHLIHADSVETPTVVLGHPGAGKSKFTEMLAAHLPAADFLPIRVELRSVQPNAPIHAQIEEGLAETLHTRVSWRELAESADGALPVVILDGFDELLQATGVDRSDYLERVEEFQHKQEALGQPVAVIVTSRTVVADRTRFPLGTTVVRLEPFTEAQIGQMVRVWNEANARALASRGLEPLTVDSLLPYRELAEQPLLLLMLLIYDAGDNGLRRASHALSHGELYERLLTMFARREVDKHHSGLGRNDFDDAVEEELRRLEIAALAMFTRRKQSVSADELDRDLAVLMPDAAVRATETDLHGRIDPAHQVLGRFFFVHESRARRGEGTASVFEFLHATFGEYLVARAVIVALDELEASRARSSRRRGRSTRPDDGELYALSSFASYAGREKVVDFLDELLERRFTEEPEAREDYARLLVELFQEAPFPAPNRSYGAYGPARLPLTQREANYTSNLMILLCLVRQEPVDARELFPEAHEPDQTLQGTTTMWRTLPGAEWFSIVSVLRVRHLDGWAADGPVTVVGREDGTPVNVGECMGFELRKNNDAAPSVTDPYDISVSYDTVASRLLRSMAMRVNGTAARFMFGLLPYLNHVSEDLGTWYSDVHSEATWTEAHEVMRLRLEPAAERPGERLHTYRRLLAQRALGRLELVVLRQAAEDLALVPEASAFGTELVEVVDLYLNGVLTVVVGPQLREETVVPVLRALAPHTQEDVLERVLRLARASWAPEHGARAVGGVGRIGEQAADTVPGLRRTPSPTGRYSSSGG</sequence>
<dbReference type="InterPro" id="IPR027417">
    <property type="entry name" value="P-loop_NTPase"/>
</dbReference>
<dbReference type="Pfam" id="PF22738">
    <property type="entry name" value="NNH7"/>
    <property type="match status" value="1"/>
</dbReference>
<feature type="region of interest" description="Disordered" evidence="1">
    <location>
        <begin position="1059"/>
        <end position="1080"/>
    </location>
</feature>
<dbReference type="RefSeq" id="WP_212640428.1">
    <property type="nucleotide sequence ID" value="NZ_CP074132.1"/>
</dbReference>
<accession>A0ABX8BYV2</accession>
<dbReference type="SUPFAM" id="SSF52540">
    <property type="entry name" value="P-loop containing nucleoside triphosphate hydrolases"/>
    <property type="match status" value="1"/>
</dbReference>
<reference evidence="4" key="1">
    <citation type="submission" date="2021-05" db="EMBL/GenBank/DDBJ databases">
        <title>Direct Submission.</title>
        <authorList>
            <person name="Li K."/>
            <person name="Gao J."/>
        </authorList>
    </citation>
    <scope>NUCLEOTIDE SEQUENCE [LARGE SCALE GENOMIC DNA]</scope>
    <source>
        <strain evidence="4">HDS12</strain>
    </source>
</reference>
<keyword evidence="4" id="KW-1185">Reference proteome</keyword>
<gene>
    <name evidence="3" type="ORF">KGD83_18835</name>
</gene>
<evidence type="ECO:0000313" key="3">
    <source>
        <dbReference type="EMBL" id="QUX27362.1"/>
    </source>
</evidence>